<dbReference type="InterPro" id="IPR008733">
    <property type="entry name" value="PEX11"/>
</dbReference>
<comment type="subcellular location">
    <subcellularLocation>
        <location evidence="4">Peroxisome membrane</location>
    </subcellularLocation>
</comment>
<dbReference type="Pfam" id="PF05648">
    <property type="entry name" value="PEX11"/>
    <property type="match status" value="1"/>
</dbReference>
<evidence type="ECO:0000313" key="7">
    <source>
        <dbReference type="Proteomes" id="UP000419144"/>
    </source>
</evidence>
<accession>A0A640KME8</accession>
<evidence type="ECO:0000256" key="1">
    <source>
        <dbReference type="ARBA" id="ARBA00022593"/>
    </source>
</evidence>
<evidence type="ECO:0000256" key="5">
    <source>
        <dbReference type="SAM" id="SignalP"/>
    </source>
</evidence>
<dbReference type="Proteomes" id="UP000419144">
    <property type="component" value="Unassembled WGS sequence"/>
</dbReference>
<keyword evidence="7" id="KW-1185">Reference proteome</keyword>
<protein>
    <submittedName>
        <fullName evidence="6">Glycosomal membrane like protein</fullName>
    </submittedName>
</protein>
<dbReference type="OrthoDB" id="276334at2759"/>
<comment type="caution">
    <text evidence="6">The sequence shown here is derived from an EMBL/GenBank/DDBJ whole genome shotgun (WGS) entry which is preliminary data.</text>
</comment>
<keyword evidence="1" id="KW-0962">Peroxisome biogenesis</keyword>
<proteinExistence type="predicted"/>
<evidence type="ECO:0000256" key="3">
    <source>
        <dbReference type="ARBA" id="ARBA00023140"/>
    </source>
</evidence>
<feature type="signal peptide" evidence="5">
    <location>
        <begin position="1"/>
        <end position="16"/>
    </location>
</feature>
<evidence type="ECO:0000313" key="6">
    <source>
        <dbReference type="EMBL" id="GET88857.1"/>
    </source>
</evidence>
<gene>
    <name evidence="6" type="ORF">LtaPh_2401400</name>
</gene>
<dbReference type="PANTHER" id="PTHR12652:SF52">
    <property type="entry name" value="MEMBRANE PROTEIN, PUTATIVE-RELATED"/>
    <property type="match status" value="1"/>
</dbReference>
<keyword evidence="5" id="KW-0732">Signal</keyword>
<dbReference type="PANTHER" id="PTHR12652">
    <property type="entry name" value="PEROXISOMAL BIOGENESIS FACTOR 11"/>
    <property type="match status" value="1"/>
</dbReference>
<dbReference type="AlphaFoldDB" id="A0A640KME8"/>
<organism evidence="6 7">
    <name type="scientific">Leishmania tarentolae</name>
    <name type="common">Sauroleishmania tarentolae</name>
    <dbReference type="NCBI Taxonomy" id="5689"/>
    <lineage>
        <taxon>Eukaryota</taxon>
        <taxon>Discoba</taxon>
        <taxon>Euglenozoa</taxon>
        <taxon>Kinetoplastea</taxon>
        <taxon>Metakinetoplastina</taxon>
        <taxon>Trypanosomatida</taxon>
        <taxon>Trypanosomatidae</taxon>
        <taxon>Leishmaniinae</taxon>
        <taxon>Leishmania</taxon>
        <taxon>lizard Leishmania</taxon>
    </lineage>
</organism>
<dbReference type="EMBL" id="BLBS01000031">
    <property type="protein sequence ID" value="GET88857.1"/>
    <property type="molecule type" value="Genomic_DNA"/>
</dbReference>
<dbReference type="GO" id="GO:0005778">
    <property type="term" value="C:peroxisomal membrane"/>
    <property type="evidence" value="ECO:0007669"/>
    <property type="project" value="UniProtKB-SubCell"/>
</dbReference>
<name>A0A640KME8_LEITA</name>
<sequence length="298" mass="32762">MYLLLLHFSIFTFFRGRLPELLHSPDLRCRSLVASLFSAAPASQANAQSERLFPAQNYSSPHRVLYLFSSTPPHQTFKMSLAVTLNTYMAATDSRDKMIKGAGCFCKMMGALYGNSDFIKAGSAMSDARCLMRMLSWLTNVQKISDAMEKRIVQPRDVLFVLRVLFDGIFSLLDNIVFAGRFFNPNSPHLTQMSYISRASLFYGYVVAVVLDLYDLVRCPNMPKRGDRCLVLMRNTCDLVSAIGNVCPADIGASNVAGLGLISAVIATREQLLAAAAKSGGNTIGAIPGKMSVQEMKK</sequence>
<keyword evidence="3" id="KW-0576">Peroxisome</keyword>
<evidence type="ECO:0000256" key="2">
    <source>
        <dbReference type="ARBA" id="ARBA00023136"/>
    </source>
</evidence>
<feature type="chain" id="PRO_5025042709" evidence="5">
    <location>
        <begin position="17"/>
        <end position="298"/>
    </location>
</feature>
<evidence type="ECO:0000256" key="4">
    <source>
        <dbReference type="ARBA" id="ARBA00046271"/>
    </source>
</evidence>
<reference evidence="6" key="1">
    <citation type="submission" date="2019-11" db="EMBL/GenBank/DDBJ databases">
        <title>Leishmania tarentolae CDS.</title>
        <authorList>
            <person name="Goto Y."/>
            <person name="Yamagishi J."/>
        </authorList>
    </citation>
    <scope>NUCLEOTIDE SEQUENCE [LARGE SCALE GENOMIC DNA]</scope>
    <source>
        <strain evidence="6">Parrot Tar II</strain>
    </source>
</reference>
<keyword evidence="2" id="KW-0472">Membrane</keyword>
<dbReference type="VEuPathDB" id="TriTrypDB:LtaPh_2401400"/>
<dbReference type="GO" id="GO:0016559">
    <property type="term" value="P:peroxisome fission"/>
    <property type="evidence" value="ECO:0007669"/>
    <property type="project" value="InterPro"/>
</dbReference>